<evidence type="ECO:0000313" key="1">
    <source>
        <dbReference type="EMBL" id="MBC5786188.1"/>
    </source>
</evidence>
<organism evidence="1 2">
    <name type="scientific">Ramlibacter cellulosilyticus</name>
    <dbReference type="NCBI Taxonomy" id="2764187"/>
    <lineage>
        <taxon>Bacteria</taxon>
        <taxon>Pseudomonadati</taxon>
        <taxon>Pseudomonadota</taxon>
        <taxon>Betaproteobacteria</taxon>
        <taxon>Burkholderiales</taxon>
        <taxon>Comamonadaceae</taxon>
        <taxon>Ramlibacter</taxon>
    </lineage>
</organism>
<proteinExistence type="predicted"/>
<accession>A0A923MVS3</accession>
<protein>
    <submittedName>
        <fullName evidence="1">Uncharacterized protein</fullName>
    </submittedName>
</protein>
<dbReference type="Proteomes" id="UP000608513">
    <property type="component" value="Unassembled WGS sequence"/>
</dbReference>
<evidence type="ECO:0000313" key="2">
    <source>
        <dbReference type="Proteomes" id="UP000608513"/>
    </source>
</evidence>
<gene>
    <name evidence="1" type="ORF">H8N03_24830</name>
</gene>
<dbReference type="EMBL" id="JACORT010000015">
    <property type="protein sequence ID" value="MBC5786188.1"/>
    <property type="molecule type" value="Genomic_DNA"/>
</dbReference>
<sequence>MASYFVATRAAGGAHAVHDRSRCPPGAFPRQDAEYLGEFLDSAQAVAVARLRYVHVAACSCCLCVRAPAVRAATVTAGSLRS</sequence>
<comment type="caution">
    <text evidence="1">The sequence shown here is derived from an EMBL/GenBank/DDBJ whole genome shotgun (WGS) entry which is preliminary data.</text>
</comment>
<name>A0A923MVS3_9BURK</name>
<dbReference type="AlphaFoldDB" id="A0A923MVS3"/>
<reference evidence="1" key="1">
    <citation type="submission" date="2020-08" db="EMBL/GenBank/DDBJ databases">
        <title>Ramlibacter sp. USB13 16S ribosomal RNA gene genome sequencing and assembly.</title>
        <authorList>
            <person name="Kang M."/>
        </authorList>
    </citation>
    <scope>NUCLEOTIDE SEQUENCE</scope>
    <source>
        <strain evidence="1">USB13</strain>
    </source>
</reference>
<dbReference type="RefSeq" id="WP_187078929.1">
    <property type="nucleotide sequence ID" value="NZ_JACORT010000015.1"/>
</dbReference>
<keyword evidence="2" id="KW-1185">Reference proteome</keyword>